<feature type="compositionally biased region" description="Polar residues" evidence="1">
    <location>
        <begin position="471"/>
        <end position="487"/>
    </location>
</feature>
<dbReference type="VEuPathDB" id="CryptoDB:cubi_00636"/>
<feature type="compositionally biased region" description="Polar residues" evidence="1">
    <location>
        <begin position="372"/>
        <end position="392"/>
    </location>
</feature>
<dbReference type="OrthoDB" id="343974at2759"/>
<accession>A0A1J4MFM1</accession>
<evidence type="ECO:0000313" key="2">
    <source>
        <dbReference type="EMBL" id="OII71828.1"/>
    </source>
</evidence>
<comment type="caution">
    <text evidence="2">The sequence shown here is derived from an EMBL/GenBank/DDBJ whole genome shotgun (WGS) entry which is preliminary data.</text>
</comment>
<organism evidence="2 3">
    <name type="scientific">Cryptosporidium ubiquitum</name>
    <dbReference type="NCBI Taxonomy" id="857276"/>
    <lineage>
        <taxon>Eukaryota</taxon>
        <taxon>Sar</taxon>
        <taxon>Alveolata</taxon>
        <taxon>Apicomplexa</taxon>
        <taxon>Conoidasida</taxon>
        <taxon>Coccidia</taxon>
        <taxon>Eucoccidiorida</taxon>
        <taxon>Eimeriorina</taxon>
        <taxon>Cryptosporidiidae</taxon>
        <taxon>Cryptosporidium</taxon>
    </lineage>
</organism>
<evidence type="ECO:0000313" key="3">
    <source>
        <dbReference type="Proteomes" id="UP000186176"/>
    </source>
</evidence>
<feature type="compositionally biased region" description="Basic and acidic residues" evidence="1">
    <location>
        <begin position="271"/>
        <end position="297"/>
    </location>
</feature>
<feature type="compositionally biased region" description="Basic and acidic residues" evidence="1">
    <location>
        <begin position="319"/>
        <end position="337"/>
    </location>
</feature>
<dbReference type="RefSeq" id="XP_028873447.1">
    <property type="nucleotide sequence ID" value="XM_029017649.1"/>
</dbReference>
<protein>
    <submittedName>
        <fullName evidence="2">Uncharacterized protein</fullName>
    </submittedName>
</protein>
<feature type="region of interest" description="Disordered" evidence="1">
    <location>
        <begin position="314"/>
        <end position="343"/>
    </location>
</feature>
<dbReference type="GeneID" id="39977428"/>
<dbReference type="AlphaFoldDB" id="A0A1J4MFM1"/>
<keyword evidence="3" id="KW-1185">Reference proteome</keyword>
<feature type="region of interest" description="Disordered" evidence="1">
    <location>
        <begin position="471"/>
        <end position="495"/>
    </location>
</feature>
<feature type="region of interest" description="Disordered" evidence="1">
    <location>
        <begin position="363"/>
        <end position="407"/>
    </location>
</feature>
<dbReference type="EMBL" id="LRBP01000027">
    <property type="protein sequence ID" value="OII71828.1"/>
    <property type="molecule type" value="Genomic_DNA"/>
</dbReference>
<evidence type="ECO:0000256" key="1">
    <source>
        <dbReference type="SAM" id="MobiDB-lite"/>
    </source>
</evidence>
<feature type="region of interest" description="Disordered" evidence="1">
    <location>
        <begin position="271"/>
        <end position="302"/>
    </location>
</feature>
<reference evidence="2 3" key="1">
    <citation type="submission" date="2016-10" db="EMBL/GenBank/DDBJ databases">
        <title>Reductive evolution of mitochondrial metabolism and differential evolution of invasion-related proteins in Cryptosporidium.</title>
        <authorList>
            <person name="Liu S."/>
            <person name="Roellig D.M."/>
            <person name="Guo Y."/>
            <person name="Li N."/>
            <person name="Frace M.A."/>
            <person name="Tang K."/>
            <person name="Zhang L."/>
            <person name="Feng Y."/>
            <person name="Xiao L."/>
        </authorList>
    </citation>
    <scope>NUCLEOTIDE SEQUENCE [LARGE SCALE GENOMIC DNA]</scope>
    <source>
        <strain evidence="2">39726</strain>
    </source>
</reference>
<proteinExistence type="predicted"/>
<sequence>MFKSKLNKRHAIFTYAIFNVLYLVLCSIQKSYPTNGDNTNLNKELLLNTDLLIKFVNLSIPEISPDCTDGLEISPLMSIQSNGTLNEENILSQQSEIDQLVDTRKNIELSNECEEQIECMILPDNGIKLSKRNYSDMYIEYLKTLKESGGLHKRDVEHRDLHKDDKLSYLQKNPPVTGSFMPDEPKIIRKRARPNFPPEHLYKANIRKKDGKDEDRAQIDIMDIKKIKLNKPSFRGGTSKEPLSPYDLVILELKSRLESIRNKRREVEFLEKEKERGERGNQRHSHGTDSEIQREATKGQSRNLFELTNLLKNVGNGPEKLKPHSDLKETEEGHKTSEVSAQSTRIKDLIKRFKTQVFLTPQIHPIRGPEGNQDQASHFNTESTGETAQETSSDQEKDMPKGESLVLEPGKQPKFLSIVQLMRPLELSVRQFRSLNHHPSNNEDQEKKVEKFVSRWKGAISSANKRLEIKTSGSEVSKTLSLSGENSSDSDDTYFADYVEVDDESSDEMT</sequence>
<dbReference type="Proteomes" id="UP000186176">
    <property type="component" value="Unassembled WGS sequence"/>
</dbReference>
<gene>
    <name evidence="2" type="ORF">cubi_00636</name>
</gene>
<name>A0A1J4MFM1_9CRYT</name>